<feature type="compositionally biased region" description="Low complexity" evidence="1">
    <location>
        <begin position="197"/>
        <end position="248"/>
    </location>
</feature>
<organism evidence="2 3">
    <name type="scientific">Streptomyces gobitricini</name>
    <dbReference type="NCBI Taxonomy" id="68211"/>
    <lineage>
        <taxon>Bacteria</taxon>
        <taxon>Bacillati</taxon>
        <taxon>Actinomycetota</taxon>
        <taxon>Actinomycetes</taxon>
        <taxon>Kitasatosporales</taxon>
        <taxon>Streptomycetaceae</taxon>
        <taxon>Streptomyces</taxon>
    </lineage>
</organism>
<name>A0ABN3N8B8_9ACTN</name>
<dbReference type="EMBL" id="BAAASR010000045">
    <property type="protein sequence ID" value="GAA2516412.1"/>
    <property type="molecule type" value="Genomic_DNA"/>
</dbReference>
<evidence type="ECO:0008006" key="4">
    <source>
        <dbReference type="Google" id="ProtNLM"/>
    </source>
</evidence>
<proteinExistence type="predicted"/>
<evidence type="ECO:0000313" key="3">
    <source>
        <dbReference type="Proteomes" id="UP001499942"/>
    </source>
</evidence>
<dbReference type="Gene3D" id="2.180.10.10">
    <property type="entry name" value="RHS repeat-associated core"/>
    <property type="match status" value="1"/>
</dbReference>
<accession>A0ABN3N8B8</accession>
<comment type="caution">
    <text evidence="2">The sequence shown here is derived from an EMBL/GenBank/DDBJ whole genome shotgun (WGS) entry which is preliminary data.</text>
</comment>
<reference evidence="2 3" key="1">
    <citation type="journal article" date="2019" name="Int. J. Syst. Evol. Microbiol.">
        <title>The Global Catalogue of Microorganisms (GCM) 10K type strain sequencing project: providing services to taxonomists for standard genome sequencing and annotation.</title>
        <authorList>
            <consortium name="The Broad Institute Genomics Platform"/>
            <consortium name="The Broad Institute Genome Sequencing Center for Infectious Disease"/>
            <person name="Wu L."/>
            <person name="Ma J."/>
        </authorList>
    </citation>
    <scope>NUCLEOTIDE SEQUENCE [LARGE SCALE GENOMIC DNA]</scope>
    <source>
        <strain evidence="2 3">JCM 5062</strain>
    </source>
</reference>
<gene>
    <name evidence="2" type="ORF">GCM10010393_56780</name>
</gene>
<feature type="compositionally biased region" description="Polar residues" evidence="1">
    <location>
        <begin position="260"/>
        <end position="279"/>
    </location>
</feature>
<evidence type="ECO:0000313" key="2">
    <source>
        <dbReference type="EMBL" id="GAA2516412.1"/>
    </source>
</evidence>
<dbReference type="Proteomes" id="UP001499942">
    <property type="component" value="Unassembled WGS sequence"/>
</dbReference>
<protein>
    <recommendedName>
        <fullName evidence="4">YD repeat-containing protein</fullName>
    </recommendedName>
</protein>
<sequence length="295" mass="31387">MGGLPAETVAHTYGDLGQQFTSHGTTQYLQATQYFPQGDLRQLTLGTSSTSKKVYLGYDYEDGTRRLTRSYVTDDVHGFMPQELKFTQDDAGNVTSIFDATTQGGTAKPDYQCFTYDGHRRLKEAWTPKIADCAATGRTTANLDGAVPYWTSYTYNAASAARLETARPSYTSVARKSALRPRAPQKPSAVLVTAPLQAKPSPSAPQPQASRAPSSGSWPPTTTTPAAWPLTPPLSSSPSATPHPSVLPAAPPSPPPGQTAKLSSASQPIRPQVSRTSVRGSAIRKLASSSALAPY</sequence>
<keyword evidence="3" id="KW-1185">Reference proteome</keyword>
<evidence type="ECO:0000256" key="1">
    <source>
        <dbReference type="SAM" id="MobiDB-lite"/>
    </source>
</evidence>
<feature type="region of interest" description="Disordered" evidence="1">
    <location>
        <begin position="197"/>
        <end position="295"/>
    </location>
</feature>